<organism evidence="14 15">
    <name type="scientific">Streptomyces johnsoniae</name>
    <dbReference type="NCBI Taxonomy" id="3075532"/>
    <lineage>
        <taxon>Bacteria</taxon>
        <taxon>Bacillati</taxon>
        <taxon>Actinomycetota</taxon>
        <taxon>Actinomycetes</taxon>
        <taxon>Kitasatosporales</taxon>
        <taxon>Streptomycetaceae</taxon>
        <taxon>Streptomyces</taxon>
    </lineage>
</organism>
<dbReference type="SUPFAM" id="SSF50129">
    <property type="entry name" value="GroES-like"/>
    <property type="match status" value="1"/>
</dbReference>
<dbReference type="Pfam" id="PF02801">
    <property type="entry name" value="Ketoacyl-synt_C"/>
    <property type="match status" value="1"/>
</dbReference>
<gene>
    <name evidence="14" type="ORF">RM779_28305</name>
</gene>
<feature type="region of interest" description="N-terminal hotdog fold" evidence="9">
    <location>
        <begin position="899"/>
        <end position="1026"/>
    </location>
</feature>
<dbReference type="InterPro" id="IPR036736">
    <property type="entry name" value="ACP-like_sf"/>
</dbReference>
<evidence type="ECO:0000313" key="14">
    <source>
        <dbReference type="EMBL" id="MDT0446469.1"/>
    </source>
</evidence>
<dbReference type="Pfam" id="PF13602">
    <property type="entry name" value="ADH_zinc_N_2"/>
    <property type="match status" value="1"/>
</dbReference>
<dbReference type="Gene3D" id="3.90.180.10">
    <property type="entry name" value="Medium-chain alcohol dehydrogenases, catalytic domain"/>
    <property type="match status" value="1"/>
</dbReference>
<feature type="domain" description="Ketosynthase family 3 (KS3)" evidence="12">
    <location>
        <begin position="33"/>
        <end position="458"/>
    </location>
</feature>
<dbReference type="Gene3D" id="3.10.129.110">
    <property type="entry name" value="Polyketide synthase dehydratase"/>
    <property type="match status" value="1"/>
</dbReference>
<feature type="domain" description="PKS/mFAS DH" evidence="13">
    <location>
        <begin position="899"/>
        <end position="1193"/>
    </location>
</feature>
<dbReference type="PROSITE" id="PS50075">
    <property type="entry name" value="CARRIER"/>
    <property type="match status" value="1"/>
</dbReference>
<dbReference type="CDD" id="cd00833">
    <property type="entry name" value="PKS"/>
    <property type="match status" value="1"/>
</dbReference>
<accession>A0ABU2SBW2</accession>
<dbReference type="PANTHER" id="PTHR43775">
    <property type="entry name" value="FATTY ACID SYNTHASE"/>
    <property type="match status" value="1"/>
</dbReference>
<dbReference type="InterPro" id="IPR006162">
    <property type="entry name" value="Ppantetheine_attach_site"/>
</dbReference>
<dbReference type="SMART" id="SM00825">
    <property type="entry name" value="PKS_KS"/>
    <property type="match status" value="1"/>
</dbReference>
<dbReference type="InterPro" id="IPR050091">
    <property type="entry name" value="PKS_NRPS_Biosynth_Enz"/>
</dbReference>
<dbReference type="CDD" id="cd08956">
    <property type="entry name" value="KR_3_FAS_SDR_x"/>
    <property type="match status" value="1"/>
</dbReference>
<dbReference type="SUPFAM" id="SSF53901">
    <property type="entry name" value="Thiolase-like"/>
    <property type="match status" value="1"/>
</dbReference>
<dbReference type="EMBL" id="JAVREV010000019">
    <property type="protein sequence ID" value="MDT0446469.1"/>
    <property type="molecule type" value="Genomic_DNA"/>
</dbReference>
<comment type="cofactor">
    <cofactor evidence="1">
        <name>pantetheine 4'-phosphate</name>
        <dbReference type="ChEBI" id="CHEBI:47942"/>
    </cofactor>
</comment>
<dbReference type="Gene3D" id="3.40.366.10">
    <property type="entry name" value="Malonyl-Coenzyme A Acyl Carrier Protein, domain 2"/>
    <property type="match status" value="1"/>
</dbReference>
<dbReference type="InterPro" id="IPR042104">
    <property type="entry name" value="PKS_dehydratase_sf"/>
</dbReference>
<dbReference type="InterPro" id="IPR036291">
    <property type="entry name" value="NAD(P)-bd_dom_sf"/>
</dbReference>
<dbReference type="InterPro" id="IPR018201">
    <property type="entry name" value="Ketoacyl_synth_AS"/>
</dbReference>
<dbReference type="Gene3D" id="3.40.50.11460">
    <property type="match status" value="1"/>
</dbReference>
<dbReference type="InterPro" id="IPR032821">
    <property type="entry name" value="PKS_assoc"/>
</dbReference>
<dbReference type="SMART" id="SM00826">
    <property type="entry name" value="PKS_DH"/>
    <property type="match status" value="1"/>
</dbReference>
<name>A0ABU2SBW2_9ACTN</name>
<evidence type="ECO:0000256" key="1">
    <source>
        <dbReference type="ARBA" id="ARBA00001957"/>
    </source>
</evidence>
<dbReference type="PROSITE" id="PS00012">
    <property type="entry name" value="PHOSPHOPANTETHEINE"/>
    <property type="match status" value="1"/>
</dbReference>
<dbReference type="InterPro" id="IPR015083">
    <property type="entry name" value="NorB/c/GfsB-D-like_docking"/>
</dbReference>
<dbReference type="SMART" id="SM00827">
    <property type="entry name" value="PKS_AT"/>
    <property type="match status" value="1"/>
</dbReference>
<dbReference type="InterPro" id="IPR020806">
    <property type="entry name" value="PKS_PP-bd"/>
</dbReference>
<dbReference type="CDD" id="cd05195">
    <property type="entry name" value="enoyl_red"/>
    <property type="match status" value="1"/>
</dbReference>
<dbReference type="SMART" id="SM01294">
    <property type="entry name" value="PKS_PP_betabranch"/>
    <property type="match status" value="1"/>
</dbReference>
<dbReference type="InterPro" id="IPR009081">
    <property type="entry name" value="PP-bd_ACP"/>
</dbReference>
<evidence type="ECO:0000256" key="4">
    <source>
        <dbReference type="ARBA" id="ARBA00022553"/>
    </source>
</evidence>
<keyword evidence="8" id="KW-0012">Acyltransferase</keyword>
<evidence type="ECO:0000256" key="8">
    <source>
        <dbReference type="ARBA" id="ARBA00023315"/>
    </source>
</evidence>
<keyword evidence="6" id="KW-0045">Antibiotic biosynthesis</keyword>
<dbReference type="Pfam" id="PF00109">
    <property type="entry name" value="ketoacyl-synt"/>
    <property type="match status" value="1"/>
</dbReference>
<evidence type="ECO:0000256" key="6">
    <source>
        <dbReference type="ARBA" id="ARBA00023194"/>
    </source>
</evidence>
<dbReference type="PROSITE" id="PS52004">
    <property type="entry name" value="KS3_2"/>
    <property type="match status" value="1"/>
</dbReference>
<dbReference type="PANTHER" id="PTHR43775:SF51">
    <property type="entry name" value="INACTIVE PHENOLPHTHIOCEROL SYNTHESIS POLYKETIDE SYNTHASE TYPE I PKS1-RELATED"/>
    <property type="match status" value="1"/>
</dbReference>
<dbReference type="InterPro" id="IPR020843">
    <property type="entry name" value="ER"/>
</dbReference>
<dbReference type="RefSeq" id="WP_311620619.1">
    <property type="nucleotide sequence ID" value="NZ_JAVREV010000019.1"/>
</dbReference>
<dbReference type="InterPro" id="IPR049900">
    <property type="entry name" value="PKS_mFAS_DH"/>
</dbReference>
<comment type="caution">
    <text evidence="14">The sequence shown here is derived from an EMBL/GenBank/DDBJ whole genome shotgun (WGS) entry which is preliminary data.</text>
</comment>
<dbReference type="InterPro" id="IPR020807">
    <property type="entry name" value="PKS_DH"/>
</dbReference>
<dbReference type="InterPro" id="IPR014030">
    <property type="entry name" value="Ketoacyl_synth_N"/>
</dbReference>
<evidence type="ECO:0000256" key="3">
    <source>
        <dbReference type="ARBA" id="ARBA00022450"/>
    </source>
</evidence>
<dbReference type="SUPFAM" id="SSF51735">
    <property type="entry name" value="NAD(P)-binding Rossmann-fold domains"/>
    <property type="match status" value="3"/>
</dbReference>
<dbReference type="Pfam" id="PF08659">
    <property type="entry name" value="KR"/>
    <property type="match status" value="1"/>
</dbReference>
<dbReference type="SUPFAM" id="SSF52151">
    <property type="entry name" value="FabD/lysophospholipase-like"/>
    <property type="match status" value="1"/>
</dbReference>
<dbReference type="SMART" id="SM00829">
    <property type="entry name" value="PKS_ER"/>
    <property type="match status" value="1"/>
</dbReference>
<dbReference type="Gene3D" id="3.30.70.3290">
    <property type="match status" value="1"/>
</dbReference>
<proteinExistence type="predicted"/>
<dbReference type="InterPro" id="IPR057326">
    <property type="entry name" value="KR_dom"/>
</dbReference>
<dbReference type="InterPro" id="IPR013968">
    <property type="entry name" value="PKS_KR"/>
</dbReference>
<dbReference type="SUPFAM" id="SSF47336">
    <property type="entry name" value="ACP-like"/>
    <property type="match status" value="1"/>
</dbReference>
<dbReference type="InterPro" id="IPR020841">
    <property type="entry name" value="PKS_Beta-ketoAc_synthase_dom"/>
</dbReference>
<protein>
    <submittedName>
        <fullName evidence="14">Type I polyketide synthase</fullName>
    </submittedName>
</protein>
<evidence type="ECO:0000259" key="13">
    <source>
        <dbReference type="PROSITE" id="PS52019"/>
    </source>
</evidence>
<sequence>MANEDKLREHLRWATAELTATRRRVRELEEADREPVAVIGMACRLPGGVSTPDDLWRLVADGTDAIGEPPADRGWPDAFYDPDGERTGTSYVRVGGYIDGADRFDAAFFDISPREALAMDPQQRLLLEASWEAMERAGIAPASVRGERVGVYAGLMYHEYAARLSAVPEPVAGFLGAGNAGSVASGRIAYALGLEGPAVTVDTACSSSLVALHLAAGALRRGDCTMALAGGVTVMVTPSGLIEFSRQRGLARDGRCKSFAAAADGTGWGEGVGMLLLERLSDARRNGHPVLAVVRGSAVNQDGASSGLSAPNGPSQARVIRQALDDAGLAPDLVDAVEAHGTGTSLGDPIEAQALLAAYGRDRPAGRPLWLGSVKSNIGHTQAAAGAAGVIKMVLALRHGVLPRTLHVDEPTPHVDWSSGDVRLLTEAVDWPDTGRPRRAAVSSFGVSGTNAHVVLEQAPPEEPAAVTPGPERGAVPWVVSARSAAALDAQVTRLRAAVQAHPEWDPADVGWSLAAGRSPFEHRVVAVGADRAELLDALDAPAGGSRPRLPVFVFPGQGSQWPGMAVELLDHSRVFREALTACADALAPFTDWSLIDVLRGRGELSRVDVVQPALFAVMVALAAQWRSLGVEPSAVAGHSQGEIAAACVAGALSLDDAARVVALRSLALKDITGDGGMASVPLSREETEAGIERWGGRLSVAALNGPRSTVVSGDRDAVEELVATDLGARRIPVDYASHSPHVERLRQRILNDLSGIAPRAGAVPFHSTVTGGLLDTTGLDAAYWYRNLRQPVRFDTVVRDLADRVFVECSPHPVLTVGIEDAAAVGSLRRDEGGPRRFLTSAGEAWTNGVFVDWRRAFTGRRRVDLPTYAFRRRRYWLEDTGAAAADAASLGLRPAPHPLLRAAVPLAGDDALVLTGRLSTATHPWLTGHRVFGSLPVPGVALAELAVHAGDHAGCDLVEELTLRTPLVVPEAGGMQLQAAVGAPDAHGRRELTLYARPDDAADAVDAPWTRHATGVLAVAARRPAAERDPRPAWAPAVWPPDGAEPVPVDGLYERLAADGLDYGPGFRGLRAVWRRGTEIYAEVRLPDGQEGRNGQGGPGEQGVGAEGFGLHPALFDAVLHAAALSHPGRVALPFSFTGVALHATGATALRARLTPVGRDAVEVAVADTSGAPVATVASLASRPVTRDQLTAARGPLWHVDWAPAALPDDPPAGRWAVADEDTLGLGAARWDPAAPAAEVPAPDVLFLPFLPPPSGTGTGTGTVAEAACGATHRALAVMRDRLADERLAGTRLVVVTRGAVAAAPGEPVHDLVHAAVVGLVRSAQTENPGRITLLDLDPAARPASRELLARALAADEPQLAVRGAEVLVPRLARADARRVLQPPPDGGGWRLDVTSKGTLENIALLPAPAADEPLKPGQVRIAVRSAGVNFRDVLLALGMVDQDVMGGEVGGVVLQTGPGVTGLAPGDRVMGMVPASFGPVAVADERLLTPLPDGWSFTEGATVPIAFLTAFYGLVDLAAVRPGDRVLVHAATGGVGMAAVQLARHLGAEVYATAGPAKWDTLRAMGIPGERIASSRDLGFEERFRDGTGGRGVDVVLNSLAQEYVDASLRLLAPGGRFVEMGKTDIRDAAEVVAKHPRISYEAFDLIDAGPERIGRMLADLKDLFARGVLAPLPAATWDVRAAPDAFRFIGQARHVGKVVLTVPPDRPDPQGTVLVTGGTGVLGTLVARELVAVHGVRHLLLTSRRGADAPGAKRLVDELAALGARVTVAACDASDRDELAAALRGIPAAHPLTGVIHAAGVLDDGVLAALTPRQVDAVLRPKIRAAWHLHELTADADLRMFVLFSSATATLGGAGQANYAAANAFLDALAAHRRARGLPGLSVGWGLWARASGMTGHLDAGDLTRMRRAGVTPLSDEEGLALFAASLAAERPHLLAFRLDPAALPGPVPALLRGLGGAPARRVAGAAGDGQGEQALAARLAPLTEAERDGLLLDVVCTHAATVLGHATPDDIRTGQAFRALGFDSLTAVELRNRLNTVTGLRLAATVVFDHPTPAALAAHLRSRLTPGPAPGRPAQDEDRVRSALAAIPLTRLRQAGLVDTLLELAGHDRDRDPRPWPGGDGSGGDGGDGARGPHDIDAMDADALIGMALDTTDL</sequence>
<feature type="region of interest" description="C-terminal hotdog fold" evidence="9">
    <location>
        <begin position="1046"/>
        <end position="1193"/>
    </location>
</feature>
<evidence type="ECO:0000256" key="9">
    <source>
        <dbReference type="PROSITE-ProRule" id="PRU01363"/>
    </source>
</evidence>
<keyword evidence="3" id="KW-0596">Phosphopantetheine</keyword>
<keyword evidence="5" id="KW-0808">Transferase</keyword>
<comment type="pathway">
    <text evidence="2">Antibiotic biosynthesis.</text>
</comment>
<dbReference type="InterPro" id="IPR011032">
    <property type="entry name" value="GroES-like_sf"/>
</dbReference>
<evidence type="ECO:0000256" key="10">
    <source>
        <dbReference type="SAM" id="MobiDB-lite"/>
    </source>
</evidence>
<dbReference type="InterPro" id="IPR049552">
    <property type="entry name" value="PKS_DH_N"/>
</dbReference>
<dbReference type="InterPro" id="IPR016036">
    <property type="entry name" value="Malonyl_transacylase_ACP-bd"/>
</dbReference>
<dbReference type="PROSITE" id="PS52019">
    <property type="entry name" value="PKS_MFAS_DH"/>
    <property type="match status" value="1"/>
</dbReference>
<dbReference type="InterPro" id="IPR016039">
    <property type="entry name" value="Thiolase-like"/>
</dbReference>
<keyword evidence="15" id="KW-1185">Reference proteome</keyword>
<feature type="active site" description="Proton acceptor; for dehydratase activity" evidence="9">
    <location>
        <position position="931"/>
    </location>
</feature>
<dbReference type="InterPro" id="IPR001227">
    <property type="entry name" value="Ac_transferase_dom_sf"/>
</dbReference>
<dbReference type="Gene3D" id="3.40.47.10">
    <property type="match status" value="1"/>
</dbReference>
<evidence type="ECO:0000259" key="12">
    <source>
        <dbReference type="PROSITE" id="PS52004"/>
    </source>
</evidence>
<dbReference type="Gene3D" id="1.10.1200.10">
    <property type="entry name" value="ACP-like"/>
    <property type="match status" value="1"/>
</dbReference>
<evidence type="ECO:0000256" key="5">
    <source>
        <dbReference type="ARBA" id="ARBA00022679"/>
    </source>
</evidence>
<dbReference type="Pfam" id="PF14765">
    <property type="entry name" value="PS-DH"/>
    <property type="match status" value="1"/>
</dbReference>
<evidence type="ECO:0000256" key="7">
    <source>
        <dbReference type="ARBA" id="ARBA00023268"/>
    </source>
</evidence>
<dbReference type="InterPro" id="IPR014043">
    <property type="entry name" value="Acyl_transferase_dom"/>
</dbReference>
<feature type="domain" description="Carrier" evidence="11">
    <location>
        <begin position="1994"/>
        <end position="2069"/>
    </location>
</feature>
<dbReference type="Pfam" id="PF22953">
    <property type="entry name" value="SpnB_Rossmann"/>
    <property type="match status" value="1"/>
</dbReference>
<dbReference type="InterPro" id="IPR014031">
    <property type="entry name" value="Ketoacyl_synth_C"/>
</dbReference>
<dbReference type="InterPro" id="IPR055123">
    <property type="entry name" value="SpnB-like_Rossmann"/>
</dbReference>
<dbReference type="Pfam" id="PF21089">
    <property type="entry name" value="PKS_DH_N"/>
    <property type="match status" value="1"/>
</dbReference>
<keyword evidence="7" id="KW-0511">Multifunctional enzyme</keyword>
<dbReference type="PROSITE" id="PS00606">
    <property type="entry name" value="KS3_1"/>
    <property type="match status" value="1"/>
</dbReference>
<dbReference type="InterPro" id="IPR013154">
    <property type="entry name" value="ADH-like_N"/>
</dbReference>
<evidence type="ECO:0000313" key="15">
    <source>
        <dbReference type="Proteomes" id="UP001183615"/>
    </source>
</evidence>
<evidence type="ECO:0000259" key="11">
    <source>
        <dbReference type="PROSITE" id="PS50075"/>
    </source>
</evidence>
<keyword evidence="4" id="KW-0597">Phosphoprotein</keyword>
<dbReference type="InterPro" id="IPR016035">
    <property type="entry name" value="Acyl_Trfase/lysoPLipase"/>
</dbReference>
<dbReference type="InterPro" id="IPR049551">
    <property type="entry name" value="PKS_DH_C"/>
</dbReference>
<dbReference type="Pfam" id="PF00698">
    <property type="entry name" value="Acyl_transf_1"/>
    <property type="match status" value="1"/>
</dbReference>
<evidence type="ECO:0000256" key="2">
    <source>
        <dbReference type="ARBA" id="ARBA00004792"/>
    </source>
</evidence>
<dbReference type="SUPFAM" id="SSF55048">
    <property type="entry name" value="Probable ACP-binding domain of malonyl-CoA ACP transacylase"/>
    <property type="match status" value="1"/>
</dbReference>
<reference evidence="15" key="1">
    <citation type="submission" date="2023-07" db="EMBL/GenBank/DDBJ databases">
        <title>30 novel species of actinomycetes from the DSMZ collection.</title>
        <authorList>
            <person name="Nouioui I."/>
        </authorList>
    </citation>
    <scope>NUCLEOTIDE SEQUENCE [LARGE SCALE GENOMIC DNA]</scope>
    <source>
        <strain evidence="15">DSM 41886</strain>
    </source>
</reference>
<dbReference type="Pfam" id="PF00550">
    <property type="entry name" value="PP-binding"/>
    <property type="match status" value="1"/>
</dbReference>
<dbReference type="Pfam" id="PF08990">
    <property type="entry name" value="Docking"/>
    <property type="match status" value="1"/>
</dbReference>
<feature type="active site" description="Proton donor; for dehydratase activity" evidence="9">
    <location>
        <position position="1119"/>
    </location>
</feature>
<dbReference type="Gene3D" id="3.40.50.720">
    <property type="entry name" value="NAD(P)-binding Rossmann-like Domain"/>
    <property type="match status" value="1"/>
</dbReference>
<dbReference type="SMART" id="SM00822">
    <property type="entry name" value="PKS_KR"/>
    <property type="match status" value="1"/>
</dbReference>
<dbReference type="Pfam" id="PF16197">
    <property type="entry name" value="KAsynt_C_assoc"/>
    <property type="match status" value="1"/>
</dbReference>
<feature type="compositionally biased region" description="Gly residues" evidence="10">
    <location>
        <begin position="2123"/>
        <end position="2135"/>
    </location>
</feature>
<dbReference type="Proteomes" id="UP001183615">
    <property type="component" value="Unassembled WGS sequence"/>
</dbReference>
<dbReference type="SMART" id="SM00823">
    <property type="entry name" value="PKS_PP"/>
    <property type="match status" value="1"/>
</dbReference>
<dbReference type="Pfam" id="PF08240">
    <property type="entry name" value="ADH_N"/>
    <property type="match status" value="1"/>
</dbReference>
<feature type="region of interest" description="Disordered" evidence="10">
    <location>
        <begin position="2111"/>
        <end position="2143"/>
    </location>
</feature>